<dbReference type="Pfam" id="PF00440">
    <property type="entry name" value="TetR_N"/>
    <property type="match status" value="1"/>
</dbReference>
<dbReference type="GO" id="GO:0003677">
    <property type="term" value="F:DNA binding"/>
    <property type="evidence" value="ECO:0007669"/>
    <property type="project" value="UniProtKB-UniRule"/>
</dbReference>
<dbReference type="Gene3D" id="1.10.357.10">
    <property type="entry name" value="Tetracycline Repressor, domain 2"/>
    <property type="match status" value="1"/>
</dbReference>
<evidence type="ECO:0000256" key="1">
    <source>
        <dbReference type="ARBA" id="ARBA00023125"/>
    </source>
</evidence>
<name>A0A380K7E1_9STRE</name>
<dbReference type="GeneID" id="78356592"/>
<feature type="DNA-binding region" description="H-T-H motif" evidence="2">
    <location>
        <begin position="45"/>
        <end position="64"/>
    </location>
</feature>
<evidence type="ECO:0000259" key="3">
    <source>
        <dbReference type="PROSITE" id="PS50977"/>
    </source>
</evidence>
<proteinExistence type="predicted"/>
<dbReference type="EMBL" id="UHFN01000007">
    <property type="protein sequence ID" value="SUN60982.1"/>
    <property type="molecule type" value="Genomic_DNA"/>
</dbReference>
<feature type="domain" description="HTH tetR-type" evidence="3">
    <location>
        <begin position="22"/>
        <end position="82"/>
    </location>
</feature>
<reference evidence="4 5" key="1">
    <citation type="submission" date="2018-06" db="EMBL/GenBank/DDBJ databases">
        <authorList>
            <consortium name="Pathogen Informatics"/>
            <person name="Doyle S."/>
        </authorList>
    </citation>
    <scope>NUCLEOTIDE SEQUENCE [LARGE SCALE GENOMIC DNA]</scope>
    <source>
        <strain evidence="4 5">NCTC12224</strain>
    </source>
</reference>
<dbReference type="PANTHER" id="PTHR43479">
    <property type="entry name" value="ACREF/ENVCD OPERON REPRESSOR-RELATED"/>
    <property type="match status" value="1"/>
</dbReference>
<protein>
    <submittedName>
        <fullName evidence="4">TetR family transcriptional regulator</fullName>
    </submittedName>
</protein>
<evidence type="ECO:0000313" key="5">
    <source>
        <dbReference type="Proteomes" id="UP000254924"/>
    </source>
</evidence>
<gene>
    <name evidence="4" type="primary">ethR_3</name>
    <name evidence="4" type="ORF">NCTC12224_01266</name>
</gene>
<dbReference type="PROSITE" id="PS50977">
    <property type="entry name" value="HTH_TETR_2"/>
    <property type="match status" value="1"/>
</dbReference>
<dbReference type="InterPro" id="IPR050624">
    <property type="entry name" value="HTH-type_Tx_Regulator"/>
</dbReference>
<dbReference type="InterPro" id="IPR001647">
    <property type="entry name" value="HTH_TetR"/>
</dbReference>
<sequence>MAEKTEIEKLNILRKNNAESNAITKECIESALILLMKEKPFSEISILEITKRAGVGRSSYYRNYDSKEAILEGHLDSIFAETTLALQKFDPISQCKESWITLLTITKTHAADYKLLFEAGFGDKILNRFLSSFNNDPDRCAVTDITNTYISGCIYAVVKYWINDNMKTDISTVAEVCSNLMTSGMRL</sequence>
<keyword evidence="5" id="KW-1185">Reference proteome</keyword>
<keyword evidence="1 2" id="KW-0238">DNA-binding</keyword>
<dbReference type="SUPFAM" id="SSF46689">
    <property type="entry name" value="Homeodomain-like"/>
    <property type="match status" value="1"/>
</dbReference>
<dbReference type="RefSeq" id="WP_172605537.1">
    <property type="nucleotide sequence ID" value="NZ_JBNPNB010000075.1"/>
</dbReference>
<accession>A0A380K7E1</accession>
<dbReference type="Proteomes" id="UP000254924">
    <property type="component" value="Unassembled WGS sequence"/>
</dbReference>
<dbReference type="InterPro" id="IPR009057">
    <property type="entry name" value="Homeodomain-like_sf"/>
</dbReference>
<dbReference type="AlphaFoldDB" id="A0A380K7E1"/>
<organism evidence="4 5">
    <name type="scientific">Streptococcus hyointestinalis</name>
    <dbReference type="NCBI Taxonomy" id="1337"/>
    <lineage>
        <taxon>Bacteria</taxon>
        <taxon>Bacillati</taxon>
        <taxon>Bacillota</taxon>
        <taxon>Bacilli</taxon>
        <taxon>Lactobacillales</taxon>
        <taxon>Streptococcaceae</taxon>
        <taxon>Streptococcus</taxon>
    </lineage>
</organism>
<evidence type="ECO:0000256" key="2">
    <source>
        <dbReference type="PROSITE-ProRule" id="PRU00335"/>
    </source>
</evidence>
<evidence type="ECO:0000313" key="4">
    <source>
        <dbReference type="EMBL" id="SUN60982.1"/>
    </source>
</evidence>
<dbReference type="PANTHER" id="PTHR43479:SF11">
    <property type="entry name" value="ACREF_ENVCD OPERON REPRESSOR-RELATED"/>
    <property type="match status" value="1"/>
</dbReference>